<evidence type="ECO:0000313" key="10">
    <source>
        <dbReference type="EMBL" id="GFK95931.1"/>
    </source>
</evidence>
<dbReference type="PANTHER" id="PTHR43840">
    <property type="entry name" value="MITOCHONDRIAL METAL TRANSPORTER 1-RELATED"/>
    <property type="match status" value="1"/>
</dbReference>
<dbReference type="InterPro" id="IPR036837">
    <property type="entry name" value="Cation_efflux_CTD_sf"/>
</dbReference>
<dbReference type="InterPro" id="IPR050291">
    <property type="entry name" value="CDF_Transporter"/>
</dbReference>
<feature type="transmembrane region" description="Helical" evidence="7">
    <location>
        <begin position="82"/>
        <end position="101"/>
    </location>
</feature>
<evidence type="ECO:0000259" key="9">
    <source>
        <dbReference type="Pfam" id="PF16916"/>
    </source>
</evidence>
<feature type="transmembrane region" description="Helical" evidence="7">
    <location>
        <begin position="155"/>
        <end position="174"/>
    </location>
</feature>
<keyword evidence="4 7" id="KW-0812">Transmembrane</keyword>
<dbReference type="Pfam" id="PF01545">
    <property type="entry name" value="Cation_efflux"/>
    <property type="match status" value="1"/>
</dbReference>
<dbReference type="SUPFAM" id="SSF160240">
    <property type="entry name" value="Cation efflux protein cytoplasmic domain-like"/>
    <property type="match status" value="1"/>
</dbReference>
<sequence length="325" mass="36020">MIDSGRLQQRAIRISFVAGLVILVFKFTAYSVTNSAALLSDAMESIINVIASSFAMWSIHLAKSPPDANHPYGHGKVEYFSALFEGVLIIVAAGCVLYASVPRVLAPQELTRLDYGLLVSVLASAMNLALGLYLMRQGRRTRSITLVADGKHVLADVYTTAGVLVGLGGVLLTGWLWLDGFIACVVAVNILWTGYGLVREAVKGLMNETDEDLVREICELLNEARIPEWISIHKLRAWKAGRFIHVDFHLVLPMQLSLEEARRIVGDVESLFEKRFDGIAEIMVRADVCTDEQLCRVCTYDKCKNHIRGARPERWTERSLCAGGR</sequence>
<dbReference type="GO" id="GO:0006882">
    <property type="term" value="P:intracellular zinc ion homeostasis"/>
    <property type="evidence" value="ECO:0007669"/>
    <property type="project" value="TreeGrafter"/>
</dbReference>
<evidence type="ECO:0000256" key="1">
    <source>
        <dbReference type="ARBA" id="ARBA00004141"/>
    </source>
</evidence>
<feature type="transmembrane region" description="Helical" evidence="7">
    <location>
        <begin position="45"/>
        <end position="62"/>
    </location>
</feature>
<feature type="domain" description="Cation efflux protein cytoplasmic" evidence="9">
    <location>
        <begin position="210"/>
        <end position="285"/>
    </location>
</feature>
<comment type="similarity">
    <text evidence="2">Belongs to the cation diffusion facilitator (CDF) transporter (TC 2.A.4) family.</text>
</comment>
<dbReference type="GO" id="GO:0015086">
    <property type="term" value="F:cadmium ion transmembrane transporter activity"/>
    <property type="evidence" value="ECO:0007669"/>
    <property type="project" value="TreeGrafter"/>
</dbReference>
<comment type="caution">
    <text evidence="10">The sequence shown here is derived from an EMBL/GenBank/DDBJ whole genome shotgun (WGS) entry which is preliminary data.</text>
</comment>
<dbReference type="InterPro" id="IPR027469">
    <property type="entry name" value="Cation_efflux_TMD_sf"/>
</dbReference>
<dbReference type="GO" id="GO:0005886">
    <property type="term" value="C:plasma membrane"/>
    <property type="evidence" value="ECO:0007669"/>
    <property type="project" value="TreeGrafter"/>
</dbReference>
<evidence type="ECO:0000256" key="6">
    <source>
        <dbReference type="ARBA" id="ARBA00023136"/>
    </source>
</evidence>
<proteinExistence type="inferred from homology"/>
<evidence type="ECO:0000256" key="7">
    <source>
        <dbReference type="SAM" id="Phobius"/>
    </source>
</evidence>
<feature type="transmembrane region" description="Helical" evidence="7">
    <location>
        <begin position="12"/>
        <end position="33"/>
    </location>
</feature>
<dbReference type="Gene3D" id="3.30.70.1350">
    <property type="entry name" value="Cation efflux protein, cytoplasmic domain"/>
    <property type="match status" value="1"/>
</dbReference>
<evidence type="ECO:0000256" key="5">
    <source>
        <dbReference type="ARBA" id="ARBA00022989"/>
    </source>
</evidence>
<dbReference type="InterPro" id="IPR058533">
    <property type="entry name" value="Cation_efflux_TM"/>
</dbReference>
<dbReference type="GO" id="GO:0015341">
    <property type="term" value="F:zinc efflux antiporter activity"/>
    <property type="evidence" value="ECO:0007669"/>
    <property type="project" value="TreeGrafter"/>
</dbReference>
<name>A0A6V8LZF6_9BACT</name>
<dbReference type="Pfam" id="PF16916">
    <property type="entry name" value="ZT_dimer"/>
    <property type="match status" value="1"/>
</dbReference>
<evidence type="ECO:0000256" key="4">
    <source>
        <dbReference type="ARBA" id="ARBA00022692"/>
    </source>
</evidence>
<dbReference type="SUPFAM" id="SSF161111">
    <property type="entry name" value="Cation efflux protein transmembrane domain-like"/>
    <property type="match status" value="1"/>
</dbReference>
<dbReference type="AlphaFoldDB" id="A0A6V8LZF6"/>
<evidence type="ECO:0000259" key="8">
    <source>
        <dbReference type="Pfam" id="PF01545"/>
    </source>
</evidence>
<dbReference type="InterPro" id="IPR027470">
    <property type="entry name" value="Cation_efflux_CTD"/>
</dbReference>
<keyword evidence="3" id="KW-0813">Transport</keyword>
<evidence type="ECO:0000256" key="2">
    <source>
        <dbReference type="ARBA" id="ARBA00008114"/>
    </source>
</evidence>
<accession>A0A6V8LZF6</accession>
<organism evidence="10 11">
    <name type="scientific">Fundidesulfovibrio magnetotacticus</name>
    <dbReference type="NCBI Taxonomy" id="2730080"/>
    <lineage>
        <taxon>Bacteria</taxon>
        <taxon>Pseudomonadati</taxon>
        <taxon>Thermodesulfobacteriota</taxon>
        <taxon>Desulfovibrionia</taxon>
        <taxon>Desulfovibrionales</taxon>
        <taxon>Desulfovibrionaceae</taxon>
        <taxon>Fundidesulfovibrio</taxon>
    </lineage>
</organism>
<protein>
    <submittedName>
        <fullName evidence="10">Ferrous-iron efflux pump FieF</fullName>
    </submittedName>
</protein>
<dbReference type="GO" id="GO:0015093">
    <property type="term" value="F:ferrous iron transmembrane transporter activity"/>
    <property type="evidence" value="ECO:0007669"/>
    <property type="project" value="TreeGrafter"/>
</dbReference>
<dbReference type="Gene3D" id="1.20.1510.10">
    <property type="entry name" value="Cation efflux protein transmembrane domain"/>
    <property type="match status" value="1"/>
</dbReference>
<reference evidence="10 11" key="1">
    <citation type="submission" date="2020-04" db="EMBL/GenBank/DDBJ databases">
        <authorList>
            <consortium name="Desulfovibrio sp. FSS-1 genome sequencing consortium"/>
            <person name="Shimoshige H."/>
            <person name="Kobayashi H."/>
            <person name="Maekawa T."/>
        </authorList>
    </citation>
    <scope>NUCLEOTIDE SEQUENCE [LARGE SCALE GENOMIC DNA]</scope>
    <source>
        <strain evidence="10 11">SIID29052-01</strain>
    </source>
</reference>
<evidence type="ECO:0000313" key="11">
    <source>
        <dbReference type="Proteomes" id="UP000494245"/>
    </source>
</evidence>
<dbReference type="RefSeq" id="WP_173087066.1">
    <property type="nucleotide sequence ID" value="NZ_BLTE01000026.1"/>
</dbReference>
<dbReference type="PANTHER" id="PTHR43840:SF15">
    <property type="entry name" value="MITOCHONDRIAL METAL TRANSPORTER 1-RELATED"/>
    <property type="match status" value="1"/>
</dbReference>
<dbReference type="InterPro" id="IPR002524">
    <property type="entry name" value="Cation_efflux"/>
</dbReference>
<feature type="domain" description="Cation efflux protein transmembrane" evidence="8">
    <location>
        <begin position="13"/>
        <end position="206"/>
    </location>
</feature>
<comment type="subcellular location">
    <subcellularLocation>
        <location evidence="1">Membrane</location>
        <topology evidence="1">Multi-pass membrane protein</topology>
    </subcellularLocation>
</comment>
<dbReference type="EMBL" id="BLTE01000026">
    <property type="protein sequence ID" value="GFK95931.1"/>
    <property type="molecule type" value="Genomic_DNA"/>
</dbReference>
<feature type="transmembrane region" description="Helical" evidence="7">
    <location>
        <begin position="180"/>
        <end position="198"/>
    </location>
</feature>
<dbReference type="Proteomes" id="UP000494245">
    <property type="component" value="Unassembled WGS sequence"/>
</dbReference>
<feature type="transmembrane region" description="Helical" evidence="7">
    <location>
        <begin position="113"/>
        <end position="134"/>
    </location>
</feature>
<keyword evidence="5 7" id="KW-1133">Transmembrane helix</keyword>
<reference evidence="10 11" key="2">
    <citation type="submission" date="2020-05" db="EMBL/GenBank/DDBJ databases">
        <title>Draft genome sequence of Desulfovibrio sp. strainFSS-1.</title>
        <authorList>
            <person name="Shimoshige H."/>
            <person name="Kobayashi H."/>
            <person name="Maekawa T."/>
        </authorList>
    </citation>
    <scope>NUCLEOTIDE SEQUENCE [LARGE SCALE GENOMIC DNA]</scope>
    <source>
        <strain evidence="10 11">SIID29052-01</strain>
    </source>
</reference>
<keyword evidence="11" id="KW-1185">Reference proteome</keyword>
<gene>
    <name evidence="10" type="primary">fieF_3</name>
    <name evidence="10" type="ORF">NNJEOMEG_03804</name>
</gene>
<keyword evidence="6 7" id="KW-0472">Membrane</keyword>
<dbReference type="NCBIfam" id="TIGR01297">
    <property type="entry name" value="CDF"/>
    <property type="match status" value="1"/>
</dbReference>
<evidence type="ECO:0000256" key="3">
    <source>
        <dbReference type="ARBA" id="ARBA00022448"/>
    </source>
</evidence>